<dbReference type="EC" id="3.4.21.53" evidence="11 14"/>
<comment type="function">
    <text evidence="10 14">ATP-dependent serine protease that mediates the selective degradation of mutant and abnormal proteins as well as certain short-lived regulatory proteins. Required for cellular homeostasis and for survival from DNA damage and developmental changes induced by stress. Degrades polypeptides processively to yield small peptide fragments that are 5 to 10 amino acids long. Binds to DNA in a double-stranded, site-specific manner.</text>
</comment>
<dbReference type="GO" id="GO:0005524">
    <property type="term" value="F:ATP binding"/>
    <property type="evidence" value="ECO:0007669"/>
    <property type="project" value="UniProtKB-UniRule"/>
</dbReference>
<evidence type="ECO:0000256" key="13">
    <source>
        <dbReference type="ARBA" id="ARBA00082722"/>
    </source>
</evidence>
<evidence type="ECO:0000256" key="10">
    <source>
        <dbReference type="ARBA" id="ARBA00053875"/>
    </source>
</evidence>
<reference evidence="23 24" key="1">
    <citation type="submission" date="2018-06" db="EMBL/GenBank/DDBJ databases">
        <title>Streptomyces reniochalinae sp. nov. and Streptomyces diacarnus sp. nov. from marine sponges.</title>
        <authorList>
            <person name="Li L."/>
        </authorList>
    </citation>
    <scope>NUCLEOTIDE SEQUENCE [LARGE SCALE GENOMIC DNA]</scope>
    <source>
        <strain evidence="23 24">LHW51701</strain>
    </source>
</reference>
<comment type="catalytic activity">
    <reaction evidence="9 14 15 18">
        <text>Hydrolysis of proteins in presence of ATP.</text>
        <dbReference type="EC" id="3.4.21.53"/>
    </reaction>
</comment>
<dbReference type="Pfam" id="PF05362">
    <property type="entry name" value="Lon_C"/>
    <property type="match status" value="1"/>
</dbReference>
<organism evidence="23 24">
    <name type="scientific">Streptomyces diacarni</name>
    <dbReference type="NCBI Taxonomy" id="2800381"/>
    <lineage>
        <taxon>Bacteria</taxon>
        <taxon>Bacillati</taxon>
        <taxon>Actinomycetota</taxon>
        <taxon>Actinomycetes</taxon>
        <taxon>Kitasatosporales</taxon>
        <taxon>Streptomycetaceae</taxon>
        <taxon>Streptomyces</taxon>
    </lineage>
</organism>
<evidence type="ECO:0000313" key="24">
    <source>
        <dbReference type="Proteomes" id="UP000252914"/>
    </source>
</evidence>
<evidence type="ECO:0000256" key="17">
    <source>
        <dbReference type="PIRSR" id="PIRSR001174-2"/>
    </source>
</evidence>
<dbReference type="PROSITE" id="PS51787">
    <property type="entry name" value="LON_N"/>
    <property type="match status" value="1"/>
</dbReference>
<dbReference type="SUPFAM" id="SSF54211">
    <property type="entry name" value="Ribosomal protein S5 domain 2-like"/>
    <property type="match status" value="1"/>
</dbReference>
<gene>
    <name evidence="14 23" type="primary">lon</name>
    <name evidence="23" type="ORF">DTL70_23110</name>
</gene>
<evidence type="ECO:0000256" key="9">
    <source>
        <dbReference type="ARBA" id="ARBA00050665"/>
    </source>
</evidence>
<dbReference type="PIRSF" id="PIRSF001174">
    <property type="entry name" value="Lon_proteas"/>
    <property type="match status" value="1"/>
</dbReference>
<proteinExistence type="evidence at transcript level"/>
<evidence type="ECO:0000256" key="19">
    <source>
        <dbReference type="RuleBase" id="RU000591"/>
    </source>
</evidence>
<dbReference type="Gene3D" id="1.10.8.60">
    <property type="match status" value="1"/>
</dbReference>
<keyword evidence="8 14" id="KW-0346">Stress response</keyword>
<dbReference type="FunFam" id="3.40.50.300:FF:000021">
    <property type="entry name" value="Lon protease homolog"/>
    <property type="match status" value="1"/>
</dbReference>
<dbReference type="CDD" id="cd19500">
    <property type="entry name" value="RecA-like_Lon"/>
    <property type="match status" value="1"/>
</dbReference>
<evidence type="ECO:0000313" key="23">
    <source>
        <dbReference type="EMBL" id="RCG19630.1"/>
    </source>
</evidence>
<sequence length="827" mass="88455">MAAESVESTESQSAPLALPVLPIDAEDGVVLPGMVVPLELSDNDVRAAVDAAKSAASTASASESASAGSEGAAPADKPRVLLVPRVEGTYTGIGVEGRVEQTGRLADGDPGALIRALRRVRVGTGTSGPGAALWVLGTPVAEPVPEPLPGQVVEQMKEYKALITDWLRKRGAWQVVDRVQQIDDVGQLADNAGYSPFLTTEQKLKLLETTDPVERLRLATAALRDHLAEQDVAESIAKDVQEGVEAQQREFLLRRQLEAVRKELAELNGDPEGEGEDYRARVEAADLPEEVRKAALKEVDKLERSSDQSPEGSWIRTWLDTVLEMPWNVRTEDAYDITGAQAVLDADHAGLQDVKERITEYLAVRKRRTERGLGVVGGRRGGAVLALTGPPGVGKTSLGESVARAMGRKFVRVALGGVRDEAEVRGHRRTYVGAQPGRVVRAIKEAGSMNPVVLLDEVDKVGSDFRGDPAAALLEVLDPAQNHTFRDHYLEVELDLSDVVFLATANVLEAIPQPLLDRMEVVELDGYTEDEKVTIARDHLLPRQLERAGLAEGEVTLEEPALRKLAAEYTREAGVRSLERAVQRVLRKVAARQQLGQAELPYTVGVDELRTLIGRPRHTPEAAQDPAERRTAVPGVATGLAVTGSGGDVLFVEASLADPETGASGLTLTGQLGEVMKESAHIALSYLRSRGAELELPVGDLKERGIHLHVPAGAVPKDGPSAGVTMTTALASLLSGRQVRPEVAMTGEVSLTGRVLPIGGVKQKLLAAHRAGVTTVIIPKRNEPDLDDVPEEVLDGLDVHPVSDVRQVLELALTPAQSPARQTPVAA</sequence>
<feature type="domain" description="Lon N-terminal" evidence="22">
    <location>
        <begin position="18"/>
        <end position="227"/>
    </location>
</feature>
<dbReference type="EMBL" id="QOIN01000048">
    <property type="protein sequence ID" value="RCG19630.1"/>
    <property type="molecule type" value="Genomic_DNA"/>
</dbReference>
<dbReference type="SMART" id="SM00464">
    <property type="entry name" value="LON"/>
    <property type="match status" value="1"/>
</dbReference>
<evidence type="ECO:0000259" key="22">
    <source>
        <dbReference type="PROSITE" id="PS51787"/>
    </source>
</evidence>
<evidence type="ECO:0000256" key="15">
    <source>
        <dbReference type="PIRNR" id="PIRNR001174"/>
    </source>
</evidence>
<evidence type="ECO:0000256" key="1">
    <source>
        <dbReference type="ARBA" id="ARBA00004496"/>
    </source>
</evidence>
<dbReference type="GO" id="GO:0006515">
    <property type="term" value="P:protein quality control for misfolded or incompletely synthesized proteins"/>
    <property type="evidence" value="ECO:0007669"/>
    <property type="project" value="UniProtKB-UniRule"/>
</dbReference>
<keyword evidence="3 14" id="KW-0645">Protease</keyword>
<keyword evidence="2 14" id="KW-0963">Cytoplasm</keyword>
<keyword evidence="5 14" id="KW-0378">Hydrolase</keyword>
<comment type="subcellular location">
    <subcellularLocation>
        <location evidence="1 14 15">Cytoplasm</location>
    </subcellularLocation>
</comment>
<dbReference type="Proteomes" id="UP000252914">
    <property type="component" value="Unassembled WGS sequence"/>
</dbReference>
<dbReference type="InterPro" id="IPR027543">
    <property type="entry name" value="Lon_bac"/>
</dbReference>
<evidence type="ECO:0000256" key="6">
    <source>
        <dbReference type="ARBA" id="ARBA00022825"/>
    </source>
</evidence>
<dbReference type="PROSITE" id="PS01046">
    <property type="entry name" value="LON_SER"/>
    <property type="match status" value="1"/>
</dbReference>
<comment type="induction">
    <text evidence="14">By heat shock.</text>
</comment>
<dbReference type="Gene3D" id="3.30.230.10">
    <property type="match status" value="1"/>
</dbReference>
<feature type="active site" evidence="14 16">
    <location>
        <position position="764"/>
    </location>
</feature>
<dbReference type="InterPro" id="IPR046336">
    <property type="entry name" value="Lon_prtase_N_sf"/>
</dbReference>
<dbReference type="SUPFAM" id="SSF88697">
    <property type="entry name" value="PUA domain-like"/>
    <property type="match status" value="1"/>
</dbReference>
<evidence type="ECO:0000256" key="5">
    <source>
        <dbReference type="ARBA" id="ARBA00022801"/>
    </source>
</evidence>
<dbReference type="SMART" id="SM00382">
    <property type="entry name" value="AAA"/>
    <property type="match status" value="1"/>
</dbReference>
<dbReference type="InterPro" id="IPR003111">
    <property type="entry name" value="Lon_prtase_N"/>
</dbReference>
<keyword evidence="4 14" id="KW-0547">Nucleotide-binding</keyword>
<dbReference type="GO" id="GO:0004252">
    <property type="term" value="F:serine-type endopeptidase activity"/>
    <property type="evidence" value="ECO:0007669"/>
    <property type="project" value="UniProtKB-UniRule"/>
</dbReference>
<dbReference type="AlphaFoldDB" id="A0A367ER14"/>
<dbReference type="InterPro" id="IPR008269">
    <property type="entry name" value="Lon_proteolytic"/>
</dbReference>
<comment type="similarity">
    <text evidence="14 15 18 19">Belongs to the peptidase S16 family.</text>
</comment>
<dbReference type="SUPFAM" id="SSF52540">
    <property type="entry name" value="P-loop containing nucleoside triphosphate hydrolases"/>
    <property type="match status" value="1"/>
</dbReference>
<dbReference type="InterPro" id="IPR008268">
    <property type="entry name" value="Peptidase_S16_AS"/>
</dbReference>
<dbReference type="InterPro" id="IPR014721">
    <property type="entry name" value="Ribsml_uS5_D2-typ_fold_subgr"/>
</dbReference>
<dbReference type="Pfam" id="PF02190">
    <property type="entry name" value="LON_substr_bdg"/>
    <property type="match status" value="1"/>
</dbReference>
<dbReference type="Pfam" id="PF00004">
    <property type="entry name" value="AAA"/>
    <property type="match status" value="1"/>
</dbReference>
<dbReference type="GO" id="GO:0016887">
    <property type="term" value="F:ATP hydrolysis activity"/>
    <property type="evidence" value="ECO:0007669"/>
    <property type="project" value="UniProtKB-UniRule"/>
</dbReference>
<dbReference type="RefSeq" id="WP_114023891.1">
    <property type="nucleotide sequence ID" value="NZ_QOIN01000048.1"/>
</dbReference>
<evidence type="ECO:0000256" key="2">
    <source>
        <dbReference type="ARBA" id="ARBA00022490"/>
    </source>
</evidence>
<comment type="subunit">
    <text evidence="14 15">Homohexamer. Organized in a ring with a central cavity.</text>
</comment>
<dbReference type="Gene3D" id="1.20.5.5270">
    <property type="match status" value="1"/>
</dbReference>
<evidence type="ECO:0000256" key="20">
    <source>
        <dbReference type="SAM" id="MobiDB-lite"/>
    </source>
</evidence>
<dbReference type="InterPro" id="IPR020568">
    <property type="entry name" value="Ribosomal_Su5_D2-typ_SF"/>
</dbReference>
<feature type="compositionally biased region" description="Low complexity" evidence="20">
    <location>
        <begin position="57"/>
        <end position="75"/>
    </location>
</feature>
<dbReference type="Gene3D" id="2.30.130.40">
    <property type="entry name" value="LON domain-like"/>
    <property type="match status" value="1"/>
</dbReference>
<feature type="binding site" evidence="14 17">
    <location>
        <begin position="389"/>
        <end position="396"/>
    </location>
    <ligand>
        <name>ATP</name>
        <dbReference type="ChEBI" id="CHEBI:30616"/>
    </ligand>
</feature>
<evidence type="ECO:0000256" key="16">
    <source>
        <dbReference type="PIRSR" id="PIRSR001174-1"/>
    </source>
</evidence>
<evidence type="ECO:0000256" key="8">
    <source>
        <dbReference type="ARBA" id="ARBA00023016"/>
    </source>
</evidence>
<evidence type="ECO:0000256" key="3">
    <source>
        <dbReference type="ARBA" id="ARBA00022670"/>
    </source>
</evidence>
<feature type="domain" description="Lon proteolytic" evidence="21">
    <location>
        <begin position="631"/>
        <end position="815"/>
    </location>
</feature>
<dbReference type="Pfam" id="PF22667">
    <property type="entry name" value="Lon_lid"/>
    <property type="match status" value="1"/>
</dbReference>
<accession>A0A367ER14</accession>
<protein>
    <recommendedName>
        <fullName evidence="12 14">Lon protease</fullName>
        <ecNumber evidence="11 14">3.4.21.53</ecNumber>
    </recommendedName>
    <alternativeName>
        <fullName evidence="13 14">ATP-dependent protease La</fullName>
    </alternativeName>
</protein>
<evidence type="ECO:0000256" key="14">
    <source>
        <dbReference type="HAMAP-Rule" id="MF_01973"/>
    </source>
</evidence>
<evidence type="ECO:0000256" key="18">
    <source>
        <dbReference type="PROSITE-ProRule" id="PRU01122"/>
    </source>
</evidence>
<dbReference type="PRINTS" id="PR00830">
    <property type="entry name" value="ENDOLAPTASE"/>
</dbReference>
<dbReference type="InterPro" id="IPR054594">
    <property type="entry name" value="Lon_lid"/>
</dbReference>
<feature type="region of interest" description="Disordered" evidence="20">
    <location>
        <begin position="57"/>
        <end position="78"/>
    </location>
</feature>
<dbReference type="GO" id="GO:0034605">
    <property type="term" value="P:cellular response to heat"/>
    <property type="evidence" value="ECO:0007669"/>
    <property type="project" value="UniProtKB-UniRule"/>
</dbReference>
<evidence type="ECO:0000256" key="12">
    <source>
        <dbReference type="ARBA" id="ARBA00071934"/>
    </source>
</evidence>
<name>A0A367ER14_9ACTN</name>
<dbReference type="InterPro" id="IPR027065">
    <property type="entry name" value="Lon_Prtase"/>
</dbReference>
<evidence type="ECO:0000256" key="7">
    <source>
        <dbReference type="ARBA" id="ARBA00022840"/>
    </source>
</evidence>
<evidence type="ECO:0000259" key="21">
    <source>
        <dbReference type="PROSITE" id="PS51786"/>
    </source>
</evidence>
<dbReference type="InterPro" id="IPR004815">
    <property type="entry name" value="Lon_bac/euk-typ"/>
</dbReference>
<dbReference type="NCBIfam" id="TIGR00763">
    <property type="entry name" value="lon"/>
    <property type="match status" value="1"/>
</dbReference>
<keyword evidence="7 14" id="KW-0067">ATP-binding</keyword>
<comment type="caution">
    <text evidence="23">The sequence shown here is derived from an EMBL/GenBank/DDBJ whole genome shotgun (WGS) entry which is preliminary data.</text>
</comment>
<keyword evidence="6 14" id="KW-0720">Serine protease</keyword>
<dbReference type="Gene3D" id="3.40.50.300">
    <property type="entry name" value="P-loop containing nucleotide triphosphate hydrolases"/>
    <property type="match status" value="1"/>
</dbReference>
<dbReference type="InterPro" id="IPR003959">
    <property type="entry name" value="ATPase_AAA_core"/>
</dbReference>
<dbReference type="PANTHER" id="PTHR10046">
    <property type="entry name" value="ATP DEPENDENT LON PROTEASE FAMILY MEMBER"/>
    <property type="match status" value="1"/>
</dbReference>
<dbReference type="HAMAP" id="MF_01973">
    <property type="entry name" value="lon_bact"/>
    <property type="match status" value="1"/>
</dbReference>
<dbReference type="InterPro" id="IPR015947">
    <property type="entry name" value="PUA-like_sf"/>
</dbReference>
<dbReference type="GO" id="GO:0005737">
    <property type="term" value="C:cytoplasm"/>
    <property type="evidence" value="ECO:0007669"/>
    <property type="project" value="UniProtKB-SubCell"/>
</dbReference>
<dbReference type="InterPro" id="IPR027417">
    <property type="entry name" value="P-loop_NTPase"/>
</dbReference>
<evidence type="ECO:0000256" key="11">
    <source>
        <dbReference type="ARBA" id="ARBA00066743"/>
    </source>
</evidence>
<dbReference type="GO" id="GO:0004176">
    <property type="term" value="F:ATP-dependent peptidase activity"/>
    <property type="evidence" value="ECO:0007669"/>
    <property type="project" value="UniProtKB-UniRule"/>
</dbReference>
<evidence type="ECO:0000256" key="4">
    <source>
        <dbReference type="ARBA" id="ARBA00022741"/>
    </source>
</evidence>
<dbReference type="InterPro" id="IPR003593">
    <property type="entry name" value="AAA+_ATPase"/>
</dbReference>
<dbReference type="Gene3D" id="1.20.58.1480">
    <property type="match status" value="1"/>
</dbReference>
<dbReference type="GO" id="GO:0043565">
    <property type="term" value="F:sequence-specific DNA binding"/>
    <property type="evidence" value="ECO:0007669"/>
    <property type="project" value="UniProtKB-UniRule"/>
</dbReference>
<feature type="active site" evidence="14 16">
    <location>
        <position position="721"/>
    </location>
</feature>
<dbReference type="PROSITE" id="PS51786">
    <property type="entry name" value="LON_PROTEOLYTIC"/>
    <property type="match status" value="1"/>
</dbReference>
<keyword evidence="24" id="KW-1185">Reference proteome</keyword>